<proteinExistence type="predicted"/>
<dbReference type="PANTHER" id="PTHR30419">
    <property type="entry name" value="HTH-TYPE TRANSCRIPTIONAL REGULATOR YBHD"/>
    <property type="match status" value="1"/>
</dbReference>
<accession>M9RMI2</accession>
<evidence type="ECO:0000313" key="3">
    <source>
        <dbReference type="Proteomes" id="UP000004688"/>
    </source>
</evidence>
<dbReference type="eggNOG" id="COG0583">
    <property type="taxonomic scope" value="Bacteria"/>
</dbReference>
<organism evidence="2 3">
    <name type="scientific">Octadecabacter arcticus 238</name>
    <dbReference type="NCBI Taxonomy" id="391616"/>
    <lineage>
        <taxon>Bacteria</taxon>
        <taxon>Pseudomonadati</taxon>
        <taxon>Pseudomonadota</taxon>
        <taxon>Alphaproteobacteria</taxon>
        <taxon>Rhodobacterales</taxon>
        <taxon>Roseobacteraceae</taxon>
        <taxon>Octadecabacter</taxon>
    </lineage>
</organism>
<dbReference type="SUPFAM" id="SSF53850">
    <property type="entry name" value="Periplasmic binding protein-like II"/>
    <property type="match status" value="1"/>
</dbReference>
<dbReference type="InterPro" id="IPR005119">
    <property type="entry name" value="LysR_subst-bd"/>
</dbReference>
<protein>
    <submittedName>
        <fullName evidence="2">LysR family transcriptional regulator</fullName>
    </submittedName>
</protein>
<feature type="domain" description="LysR substrate-binding" evidence="1">
    <location>
        <begin position="2"/>
        <end position="151"/>
    </location>
</feature>
<gene>
    <name evidence="2" type="ORF">OA238_c15060</name>
</gene>
<dbReference type="Proteomes" id="UP000004688">
    <property type="component" value="Chromosome"/>
</dbReference>
<name>M9RMI2_9RHOB</name>
<evidence type="ECO:0000259" key="1">
    <source>
        <dbReference type="Pfam" id="PF03466"/>
    </source>
</evidence>
<evidence type="ECO:0000313" key="2">
    <source>
        <dbReference type="EMBL" id="AGI71646.1"/>
    </source>
</evidence>
<dbReference type="GO" id="GO:0006355">
    <property type="term" value="P:regulation of DNA-templated transcription"/>
    <property type="evidence" value="ECO:0007669"/>
    <property type="project" value="TreeGrafter"/>
</dbReference>
<dbReference type="HOGENOM" id="CLU_1684784_0_0_5"/>
<dbReference type="Gene3D" id="3.40.190.290">
    <property type="match status" value="1"/>
</dbReference>
<dbReference type="KEGG" id="oar:OA238_c15060"/>
<dbReference type="CDD" id="cd05466">
    <property type="entry name" value="PBP2_LTTR_substrate"/>
    <property type="match status" value="1"/>
</dbReference>
<keyword evidence="3" id="KW-1185">Reference proteome</keyword>
<dbReference type="EMBL" id="CP003742">
    <property type="protein sequence ID" value="AGI71646.1"/>
    <property type="molecule type" value="Genomic_DNA"/>
</dbReference>
<dbReference type="AlphaFoldDB" id="M9RMI2"/>
<dbReference type="Pfam" id="PF03466">
    <property type="entry name" value="LysR_substrate"/>
    <property type="match status" value="1"/>
</dbReference>
<reference evidence="2 3" key="1">
    <citation type="journal article" date="2013" name="PLoS ONE">
        <title>Poles Apart: Arctic and Antarctic Octadecabacter strains Share High Genome Plasticity and a New Type of Xanthorhodopsin.</title>
        <authorList>
            <person name="Vollmers J."/>
            <person name="Voget S."/>
            <person name="Dietrich S."/>
            <person name="Gollnow K."/>
            <person name="Smits M."/>
            <person name="Meyer K."/>
            <person name="Brinkhoff T."/>
            <person name="Simon M."/>
            <person name="Daniel R."/>
        </authorList>
    </citation>
    <scope>NUCLEOTIDE SEQUENCE [LARGE SCALE GENOMIC DNA]</scope>
    <source>
        <strain evidence="2 3">238</strain>
    </source>
</reference>
<dbReference type="GO" id="GO:0005829">
    <property type="term" value="C:cytosol"/>
    <property type="evidence" value="ECO:0007669"/>
    <property type="project" value="TreeGrafter"/>
</dbReference>
<dbReference type="PANTHER" id="PTHR30419:SF31">
    <property type="entry name" value="BLR3139 PROTEIN"/>
    <property type="match status" value="1"/>
</dbReference>
<sequence length="156" mass="16903">MRLAVIPIALTVVAELTAEFDDAHPNVRLSVQSKTSAQIPSMLDNREIDAGLTYINNEPLGRVATVPLYAERYVLVAEAGHLLLAGPVKWGDLGGKPLCLLTPDMQNRRIITQHLSQAGVEVTPQIEASSIVVPMSHVVRSIRATILPIRAAEIIL</sequence>
<dbReference type="InterPro" id="IPR050950">
    <property type="entry name" value="HTH-type_LysR_regulators"/>
</dbReference>